<dbReference type="EMBL" id="JACHJQ010000004">
    <property type="protein sequence ID" value="MBB4907881.1"/>
    <property type="molecule type" value="Genomic_DNA"/>
</dbReference>
<name>A0A7W7Q6C2_9PSEU</name>
<gene>
    <name evidence="1" type="ORF">FHR82_004123</name>
</gene>
<proteinExistence type="predicted"/>
<comment type="caution">
    <text evidence="1">The sequence shown here is derived from an EMBL/GenBank/DDBJ whole genome shotgun (WGS) entry which is preliminary data.</text>
</comment>
<evidence type="ECO:0000313" key="2">
    <source>
        <dbReference type="Proteomes" id="UP000520767"/>
    </source>
</evidence>
<protein>
    <submittedName>
        <fullName evidence="1">Uncharacterized protein</fullName>
    </submittedName>
</protein>
<reference evidence="1 2" key="1">
    <citation type="submission" date="2020-08" db="EMBL/GenBank/DDBJ databases">
        <title>Genomic Encyclopedia of Type Strains, Phase III (KMG-III): the genomes of soil and plant-associated and newly described type strains.</title>
        <authorList>
            <person name="Whitman W."/>
        </authorList>
    </citation>
    <scope>NUCLEOTIDE SEQUENCE [LARGE SCALE GENOMIC DNA]</scope>
    <source>
        <strain evidence="1 2">CECT 8960</strain>
    </source>
</reference>
<dbReference type="RefSeq" id="WP_184812017.1">
    <property type="nucleotide sequence ID" value="NZ_JACHJQ010000004.1"/>
</dbReference>
<sequence>MNLAEILDSAELSVLDHLELQVAVPVLDGPQAQGDLIVVPMAMVPVVTTHSWTSWQPVPRQGVELVRGVAGGNPHTLVADRGVCQWTGEFRDPLRLGVALFENTAPVYLIHPEHGGSGVAPGRWLVRRQQESGRHRRMLVAD</sequence>
<keyword evidence="2" id="KW-1185">Reference proteome</keyword>
<evidence type="ECO:0000313" key="1">
    <source>
        <dbReference type="EMBL" id="MBB4907881.1"/>
    </source>
</evidence>
<dbReference type="Proteomes" id="UP000520767">
    <property type="component" value="Unassembled WGS sequence"/>
</dbReference>
<organism evidence="1 2">
    <name type="scientific">Actinophytocola algeriensis</name>
    <dbReference type="NCBI Taxonomy" id="1768010"/>
    <lineage>
        <taxon>Bacteria</taxon>
        <taxon>Bacillati</taxon>
        <taxon>Actinomycetota</taxon>
        <taxon>Actinomycetes</taxon>
        <taxon>Pseudonocardiales</taxon>
        <taxon>Pseudonocardiaceae</taxon>
    </lineage>
</organism>
<accession>A0A7W7Q6C2</accession>
<dbReference type="AlphaFoldDB" id="A0A7W7Q6C2"/>